<dbReference type="Pfam" id="PF12116">
    <property type="entry name" value="SpoIIID"/>
    <property type="match status" value="1"/>
</dbReference>
<dbReference type="EMBL" id="LGTC01000001">
    <property type="protein sequence ID" value="KNY29063.1"/>
    <property type="molecule type" value="Genomic_DNA"/>
</dbReference>
<gene>
    <name evidence="1" type="ORF">Bccel_4337</name>
</gene>
<keyword evidence="2" id="KW-1185">Reference proteome</keyword>
<dbReference type="RefSeq" id="WP_010244665.1">
    <property type="nucleotide sequence ID" value="NZ_JQKC01000005.1"/>
</dbReference>
<evidence type="ECO:0000313" key="2">
    <source>
        <dbReference type="Proteomes" id="UP000036923"/>
    </source>
</evidence>
<organism evidence="1 2">
    <name type="scientific">Pseudobacteroides cellulosolvens ATCC 35603 = DSM 2933</name>
    <dbReference type="NCBI Taxonomy" id="398512"/>
    <lineage>
        <taxon>Bacteria</taxon>
        <taxon>Bacillati</taxon>
        <taxon>Bacillota</taxon>
        <taxon>Clostridia</taxon>
        <taxon>Eubacteriales</taxon>
        <taxon>Oscillospiraceae</taxon>
        <taxon>Pseudobacteroides</taxon>
    </lineage>
</organism>
<proteinExistence type="predicted"/>
<sequence>MVLSDDDLILLAEYMIINRATVRQAAAKFGVSKSGVHSAVTLRLKQIDTGRAHEVSGVLQENREARARRGGLAVWQKKRSINDREVLMV</sequence>
<dbReference type="eggNOG" id="COG1609">
    <property type="taxonomic scope" value="Bacteria"/>
</dbReference>
<dbReference type="InterPro" id="IPR014208">
    <property type="entry name" value="Spore_III_D"/>
</dbReference>
<evidence type="ECO:0000313" key="1">
    <source>
        <dbReference type="EMBL" id="KNY29063.1"/>
    </source>
</evidence>
<dbReference type="Proteomes" id="UP000036923">
    <property type="component" value="Unassembled WGS sequence"/>
</dbReference>
<name>A0A0L6JTB9_9FIRM</name>
<dbReference type="STRING" id="398512.Bccel_4337"/>
<dbReference type="OrthoDB" id="1682956at2"/>
<reference evidence="2" key="1">
    <citation type="submission" date="2015-07" db="EMBL/GenBank/DDBJ databases">
        <title>Near-Complete Genome Sequence of the Cellulolytic Bacterium Bacteroides (Pseudobacteroides) cellulosolvens ATCC 35603.</title>
        <authorList>
            <person name="Dassa B."/>
            <person name="Utturkar S.M."/>
            <person name="Klingeman D.M."/>
            <person name="Hurt R.A."/>
            <person name="Keller M."/>
            <person name="Xu J."/>
            <person name="Reddy Y.H.K."/>
            <person name="Borovok I."/>
            <person name="Grinberg I.R."/>
            <person name="Lamed R."/>
            <person name="Zhivin O."/>
            <person name="Bayer E.A."/>
            <person name="Brown S.D."/>
        </authorList>
    </citation>
    <scope>NUCLEOTIDE SEQUENCE [LARGE SCALE GENOMIC DNA]</scope>
    <source>
        <strain evidence="2">DSM 2933</strain>
    </source>
</reference>
<accession>A0A0L6JTB9</accession>
<dbReference type="AlphaFoldDB" id="A0A0L6JTB9"/>
<comment type="caution">
    <text evidence="1">The sequence shown here is derived from an EMBL/GenBank/DDBJ whole genome shotgun (WGS) entry which is preliminary data.</text>
</comment>
<protein>
    <submittedName>
        <fullName evidence="1">Sporulation stage III transcriptional regulator SpoIIID</fullName>
    </submittedName>
</protein>